<organism evidence="1">
    <name type="scientific">Rhizophora mucronata</name>
    <name type="common">Asiatic mangrove</name>
    <dbReference type="NCBI Taxonomy" id="61149"/>
    <lineage>
        <taxon>Eukaryota</taxon>
        <taxon>Viridiplantae</taxon>
        <taxon>Streptophyta</taxon>
        <taxon>Embryophyta</taxon>
        <taxon>Tracheophyta</taxon>
        <taxon>Spermatophyta</taxon>
        <taxon>Magnoliopsida</taxon>
        <taxon>eudicotyledons</taxon>
        <taxon>Gunneridae</taxon>
        <taxon>Pentapetalae</taxon>
        <taxon>rosids</taxon>
        <taxon>fabids</taxon>
        <taxon>Malpighiales</taxon>
        <taxon>Rhizophoraceae</taxon>
        <taxon>Rhizophora</taxon>
    </lineage>
</organism>
<name>A0A2P2P1C9_RHIMU</name>
<evidence type="ECO:0000313" key="1">
    <source>
        <dbReference type="EMBL" id="MBX48469.1"/>
    </source>
</evidence>
<dbReference type="EMBL" id="GGEC01067985">
    <property type="protein sequence ID" value="MBX48469.1"/>
    <property type="molecule type" value="Transcribed_RNA"/>
</dbReference>
<reference evidence="1" key="1">
    <citation type="submission" date="2018-02" db="EMBL/GenBank/DDBJ databases">
        <title>Rhizophora mucronata_Transcriptome.</title>
        <authorList>
            <person name="Meera S.P."/>
            <person name="Sreeshan A."/>
            <person name="Augustine A."/>
        </authorList>
    </citation>
    <scope>NUCLEOTIDE SEQUENCE</scope>
    <source>
        <tissue evidence="1">Leaf</tissue>
    </source>
</reference>
<dbReference type="AlphaFoldDB" id="A0A2P2P1C9"/>
<proteinExistence type="predicted"/>
<protein>
    <submittedName>
        <fullName evidence="1">Uncharacterized protein MANES_14G027700</fullName>
    </submittedName>
</protein>
<accession>A0A2P2P1C9</accession>
<sequence length="73" mass="8859">MLLSRTRRRYFRFHIRWDHRSGCRHWRRQRHRGCLVREFSPLNVAQKPLLASAKTLVREFPSIGYHLSKSISV</sequence>